<evidence type="ECO:0000256" key="9">
    <source>
        <dbReference type="SAM" id="Phobius"/>
    </source>
</evidence>
<proteinExistence type="inferred from homology"/>
<comment type="subcellular location">
    <subcellularLocation>
        <location evidence="1">Cell membrane</location>
        <topology evidence="1">Single-pass membrane protein</topology>
    </subcellularLocation>
</comment>
<evidence type="ECO:0000256" key="5">
    <source>
        <dbReference type="ARBA" id="ARBA00022989"/>
    </source>
</evidence>
<dbReference type="RefSeq" id="WP_213669317.1">
    <property type="nucleotide sequence ID" value="NZ_JAHCDA010000001.1"/>
</dbReference>
<evidence type="ECO:0000256" key="6">
    <source>
        <dbReference type="ARBA" id="ARBA00023136"/>
    </source>
</evidence>
<dbReference type="PROSITE" id="PS51123">
    <property type="entry name" value="OMPA_2"/>
    <property type="match status" value="1"/>
</dbReference>
<dbReference type="PANTHER" id="PTHR30329:SF21">
    <property type="entry name" value="LIPOPROTEIN YIAD-RELATED"/>
    <property type="match status" value="1"/>
</dbReference>
<dbReference type="InterPro" id="IPR006665">
    <property type="entry name" value="OmpA-like"/>
</dbReference>
<evidence type="ECO:0000256" key="1">
    <source>
        <dbReference type="ARBA" id="ARBA00004162"/>
    </source>
</evidence>
<feature type="region of interest" description="Disordered" evidence="8">
    <location>
        <begin position="71"/>
        <end position="196"/>
    </location>
</feature>
<comment type="caution">
    <text evidence="11">The sequence shown here is derived from an EMBL/GenBank/DDBJ whole genome shotgun (WGS) entry which is preliminary data.</text>
</comment>
<evidence type="ECO:0000313" key="11">
    <source>
        <dbReference type="EMBL" id="MBS7810713.1"/>
    </source>
</evidence>
<evidence type="ECO:0000256" key="4">
    <source>
        <dbReference type="ARBA" id="ARBA00022692"/>
    </source>
</evidence>
<gene>
    <name evidence="11" type="ORF">KHU32_07175</name>
</gene>
<evidence type="ECO:0000256" key="3">
    <source>
        <dbReference type="ARBA" id="ARBA00022475"/>
    </source>
</evidence>
<comment type="similarity">
    <text evidence="2">Belongs to the MotB family.</text>
</comment>
<evidence type="ECO:0000256" key="2">
    <source>
        <dbReference type="ARBA" id="ARBA00008914"/>
    </source>
</evidence>
<keyword evidence="12" id="KW-1185">Reference proteome</keyword>
<dbReference type="InterPro" id="IPR025713">
    <property type="entry name" value="MotB-like_N_dom"/>
</dbReference>
<keyword evidence="4 9" id="KW-0812">Transmembrane</keyword>
<feature type="transmembrane region" description="Helical" evidence="9">
    <location>
        <begin position="30"/>
        <end position="49"/>
    </location>
</feature>
<evidence type="ECO:0000313" key="12">
    <source>
        <dbReference type="Proteomes" id="UP000766336"/>
    </source>
</evidence>
<dbReference type="InterPro" id="IPR036737">
    <property type="entry name" value="OmpA-like_sf"/>
</dbReference>
<name>A0ABS5QBA3_9PROT</name>
<evidence type="ECO:0000259" key="10">
    <source>
        <dbReference type="PROSITE" id="PS51123"/>
    </source>
</evidence>
<organism evidence="11 12">
    <name type="scientific">Roseococcus pinisoli</name>
    <dbReference type="NCBI Taxonomy" id="2835040"/>
    <lineage>
        <taxon>Bacteria</taxon>
        <taxon>Pseudomonadati</taxon>
        <taxon>Pseudomonadota</taxon>
        <taxon>Alphaproteobacteria</taxon>
        <taxon>Acetobacterales</taxon>
        <taxon>Roseomonadaceae</taxon>
        <taxon>Roseococcus</taxon>
    </lineage>
</organism>
<keyword evidence="3" id="KW-1003">Cell membrane</keyword>
<dbReference type="InterPro" id="IPR050330">
    <property type="entry name" value="Bact_OuterMem_StrucFunc"/>
</dbReference>
<keyword evidence="5 9" id="KW-1133">Transmembrane helix</keyword>
<dbReference type="Proteomes" id="UP000766336">
    <property type="component" value="Unassembled WGS sequence"/>
</dbReference>
<feature type="domain" description="OmpA-like" evidence="10">
    <location>
        <begin position="233"/>
        <end position="351"/>
    </location>
</feature>
<reference evidence="11 12" key="1">
    <citation type="submission" date="2021-05" db="EMBL/GenBank/DDBJ databases">
        <title>Roseococcus sp. XZZS9, whole genome shotgun sequencing project.</title>
        <authorList>
            <person name="Zhao G."/>
            <person name="Shen L."/>
        </authorList>
    </citation>
    <scope>NUCLEOTIDE SEQUENCE [LARGE SCALE GENOMIC DNA]</scope>
    <source>
        <strain evidence="11 12">XZZS9</strain>
    </source>
</reference>
<evidence type="ECO:0000256" key="8">
    <source>
        <dbReference type="SAM" id="MobiDB-lite"/>
    </source>
</evidence>
<sequence>MARRGNGGGIIVIRRSEEARPAHHGGAWKVAYADFVTAMMAFFLLMWLLNATTEAQRRGLADYFNPSATLSASTSGLGQPFGGRTPHSEGDMAADTGAIRLERGPRPTQSEEEDESETPDIPVRRLEGPPGEEEVAGRRVAEAAPGPAEGQRHAGSGTAERPVEVPRELGVASGPPVARLERPITEESRESAGEREQQALEGMVEKLRENFLADPALAALARQVLVEIAPEGLRIQLLEADGQPMFTTGGAVPTERARLMIRAVAQAAASLPNAVQVTGHTDSAPFRSGGRTNWDLSADRANAARRLLSEAGVDEARIRGVTGMADREPLLPGQPQAAGNRRVAITLLRQEAPR</sequence>
<dbReference type="EMBL" id="JAHCDA010000001">
    <property type="protein sequence ID" value="MBS7810713.1"/>
    <property type="molecule type" value="Genomic_DNA"/>
</dbReference>
<dbReference type="CDD" id="cd07185">
    <property type="entry name" value="OmpA_C-like"/>
    <property type="match status" value="1"/>
</dbReference>
<dbReference type="PANTHER" id="PTHR30329">
    <property type="entry name" value="STATOR ELEMENT OF FLAGELLAR MOTOR COMPLEX"/>
    <property type="match status" value="1"/>
</dbReference>
<dbReference type="Gene3D" id="3.30.1330.60">
    <property type="entry name" value="OmpA-like domain"/>
    <property type="match status" value="1"/>
</dbReference>
<dbReference type="SUPFAM" id="SSF103088">
    <property type="entry name" value="OmpA-like"/>
    <property type="match status" value="1"/>
</dbReference>
<accession>A0ABS5QBA3</accession>
<protein>
    <submittedName>
        <fullName evidence="11">OmpA family protein</fullName>
    </submittedName>
</protein>
<feature type="compositionally biased region" description="Basic and acidic residues" evidence="8">
    <location>
        <begin position="179"/>
        <end position="196"/>
    </location>
</feature>
<evidence type="ECO:0000256" key="7">
    <source>
        <dbReference type="PROSITE-ProRule" id="PRU00473"/>
    </source>
</evidence>
<keyword evidence="6 7" id="KW-0472">Membrane</keyword>
<dbReference type="Pfam" id="PF13677">
    <property type="entry name" value="MotB_plug"/>
    <property type="match status" value="1"/>
</dbReference>
<dbReference type="Pfam" id="PF00691">
    <property type="entry name" value="OmpA"/>
    <property type="match status" value="1"/>
</dbReference>